<proteinExistence type="predicted"/>
<dbReference type="EMBL" id="JAHQXF010000002">
    <property type="protein sequence ID" value="MBV0924767.1"/>
    <property type="molecule type" value="Genomic_DNA"/>
</dbReference>
<sequence>MDDTDPANDLLRLAELDHETLNDASDEQLLRLAASYKRGDIEDMESLSTEAMVTLMLRKRGYQFHRDEDSVDIEAPDGERQSLTNYL</sequence>
<dbReference type="Proteomes" id="UP000766550">
    <property type="component" value="Unassembled WGS sequence"/>
</dbReference>
<gene>
    <name evidence="2" type="ORF">KTS45_11210</name>
</gene>
<evidence type="ECO:0000313" key="3">
    <source>
        <dbReference type="Proteomes" id="UP000766550"/>
    </source>
</evidence>
<dbReference type="AlphaFoldDB" id="A0A8J7Y5R4"/>
<feature type="region of interest" description="Disordered" evidence="1">
    <location>
        <begin position="67"/>
        <end position="87"/>
    </location>
</feature>
<keyword evidence="3" id="KW-1185">Reference proteome</keyword>
<protein>
    <submittedName>
        <fullName evidence="2">Uncharacterized protein</fullName>
    </submittedName>
</protein>
<comment type="caution">
    <text evidence="2">The sequence shown here is derived from an EMBL/GenBank/DDBJ whole genome shotgun (WGS) entry which is preliminary data.</text>
</comment>
<organism evidence="2 3">
    <name type="scientific">Haloarcula limicola</name>
    <dbReference type="NCBI Taxonomy" id="1429915"/>
    <lineage>
        <taxon>Archaea</taxon>
        <taxon>Methanobacteriati</taxon>
        <taxon>Methanobacteriota</taxon>
        <taxon>Stenosarchaea group</taxon>
        <taxon>Halobacteria</taxon>
        <taxon>Halobacteriales</taxon>
        <taxon>Haloarculaceae</taxon>
        <taxon>Haloarcula</taxon>
    </lineage>
</organism>
<accession>A0A8J7Y5R4</accession>
<name>A0A8J7Y5R4_9EURY</name>
<evidence type="ECO:0000256" key="1">
    <source>
        <dbReference type="SAM" id="MobiDB-lite"/>
    </source>
</evidence>
<reference evidence="2 3" key="1">
    <citation type="submission" date="2021-06" db="EMBL/GenBank/DDBJ databases">
        <title>New haloarchaea isolates fom saline soil.</title>
        <authorList>
            <person name="Duran-Viseras A."/>
            <person name="Sanchez-Porro C.S."/>
            <person name="Ventosa A."/>
        </authorList>
    </citation>
    <scope>NUCLEOTIDE SEQUENCE [LARGE SCALE GENOMIC DNA]</scope>
    <source>
        <strain evidence="2 3">JCM 183640</strain>
    </source>
</reference>
<dbReference type="RefSeq" id="WP_162317624.1">
    <property type="nucleotide sequence ID" value="NZ_JAHQXF010000002.1"/>
</dbReference>
<evidence type="ECO:0000313" key="2">
    <source>
        <dbReference type="EMBL" id="MBV0924767.1"/>
    </source>
</evidence>